<dbReference type="GO" id="GO:0001508">
    <property type="term" value="P:action potential"/>
    <property type="evidence" value="ECO:0007669"/>
    <property type="project" value="TreeGrafter"/>
</dbReference>
<dbReference type="Gene3D" id="1.10.287.70">
    <property type="match status" value="1"/>
</dbReference>
<accession>A0A922PU75</accession>
<feature type="transmembrane region" description="Helical" evidence="9">
    <location>
        <begin position="121"/>
        <end position="140"/>
    </location>
</feature>
<name>A0A922PU75_9LACO</name>
<evidence type="ECO:0000256" key="5">
    <source>
        <dbReference type="ARBA" id="ARBA00023065"/>
    </source>
</evidence>
<sequence>MNYLTKNKLYDIVMAILALVSIFLITLDFGGVISLNNGYPELLNNILLVIFTIDYFGRLTLAKDKKKFFRDNIFDLLSIIPASPAFNIFRLGRLARFFQIFRLLRLIGLTGKLNRLLHTNGLIYIIYTSIAILVIAASMYSISEHVSYGRSLWWAIATATTIGYGDISPHTFIGKLAAIFLMIVGIGIVGMLTSSLTNLFIHDHADDRMQRILDKLDRLEKTNQQLAAEIRELKTDPKKMK</sequence>
<dbReference type="Gene3D" id="1.20.120.350">
    <property type="entry name" value="Voltage-gated potassium channels. Chain C"/>
    <property type="match status" value="1"/>
</dbReference>
<evidence type="ECO:0000259" key="10">
    <source>
        <dbReference type="Pfam" id="PF07885"/>
    </source>
</evidence>
<dbReference type="InterPro" id="IPR013099">
    <property type="entry name" value="K_chnl_dom"/>
</dbReference>
<dbReference type="SUPFAM" id="SSF81324">
    <property type="entry name" value="Voltage-gated potassium channels"/>
    <property type="match status" value="1"/>
</dbReference>
<feature type="coiled-coil region" evidence="8">
    <location>
        <begin position="202"/>
        <end position="236"/>
    </location>
</feature>
<feature type="transmembrane region" description="Helical" evidence="9">
    <location>
        <begin position="12"/>
        <end position="36"/>
    </location>
</feature>
<dbReference type="PANTHER" id="PTHR11537:SF254">
    <property type="entry name" value="POTASSIUM VOLTAGE-GATED CHANNEL PROTEIN SHAB"/>
    <property type="match status" value="1"/>
</dbReference>
<keyword evidence="2" id="KW-0813">Transport</keyword>
<evidence type="ECO:0000256" key="8">
    <source>
        <dbReference type="SAM" id="Coils"/>
    </source>
</evidence>
<dbReference type="Pfam" id="PF07885">
    <property type="entry name" value="Ion_trans_2"/>
    <property type="match status" value="1"/>
</dbReference>
<evidence type="ECO:0000256" key="3">
    <source>
        <dbReference type="ARBA" id="ARBA00022692"/>
    </source>
</evidence>
<keyword evidence="6 9" id="KW-0472">Membrane</keyword>
<evidence type="ECO:0000256" key="4">
    <source>
        <dbReference type="ARBA" id="ARBA00022989"/>
    </source>
</evidence>
<dbReference type="Proteomes" id="UP000051085">
    <property type="component" value="Unassembled WGS sequence"/>
</dbReference>
<evidence type="ECO:0000313" key="12">
    <source>
        <dbReference type="Proteomes" id="UP000051085"/>
    </source>
</evidence>
<keyword evidence="7" id="KW-0407">Ion channel</keyword>
<comment type="caution">
    <text evidence="11">The sequence shown here is derived from an EMBL/GenBank/DDBJ whole genome shotgun (WGS) entry which is preliminary data.</text>
</comment>
<dbReference type="GO" id="GO:0005249">
    <property type="term" value="F:voltage-gated potassium channel activity"/>
    <property type="evidence" value="ECO:0007669"/>
    <property type="project" value="InterPro"/>
</dbReference>
<evidence type="ECO:0000256" key="1">
    <source>
        <dbReference type="ARBA" id="ARBA00004141"/>
    </source>
</evidence>
<organism evidence="11 12">
    <name type="scientific">Limosilactobacillus pontis DSM 8475</name>
    <dbReference type="NCBI Taxonomy" id="1423794"/>
    <lineage>
        <taxon>Bacteria</taxon>
        <taxon>Bacillati</taxon>
        <taxon>Bacillota</taxon>
        <taxon>Bacilli</taxon>
        <taxon>Lactobacillales</taxon>
        <taxon>Lactobacillaceae</taxon>
        <taxon>Limosilactobacillus</taxon>
    </lineage>
</organism>
<evidence type="ECO:0000256" key="9">
    <source>
        <dbReference type="SAM" id="Phobius"/>
    </source>
</evidence>
<evidence type="ECO:0000256" key="6">
    <source>
        <dbReference type="ARBA" id="ARBA00023136"/>
    </source>
</evidence>
<dbReference type="EMBL" id="AZGO01000058">
    <property type="protein sequence ID" value="KRM35882.1"/>
    <property type="molecule type" value="Genomic_DNA"/>
</dbReference>
<evidence type="ECO:0000313" key="11">
    <source>
        <dbReference type="EMBL" id="KRM35882.1"/>
    </source>
</evidence>
<dbReference type="GO" id="GO:0008076">
    <property type="term" value="C:voltage-gated potassium channel complex"/>
    <property type="evidence" value="ECO:0007669"/>
    <property type="project" value="InterPro"/>
</dbReference>
<dbReference type="PRINTS" id="PR00169">
    <property type="entry name" value="KCHANNEL"/>
</dbReference>
<evidence type="ECO:0000256" key="7">
    <source>
        <dbReference type="ARBA" id="ARBA00023303"/>
    </source>
</evidence>
<reference evidence="11 12" key="1">
    <citation type="journal article" date="2015" name="Genome Announc.">
        <title>Expanding the biotechnology potential of lactobacilli through comparative genomics of 213 strains and associated genera.</title>
        <authorList>
            <person name="Sun Z."/>
            <person name="Harris H.M."/>
            <person name="McCann A."/>
            <person name="Guo C."/>
            <person name="Argimon S."/>
            <person name="Zhang W."/>
            <person name="Yang X."/>
            <person name="Jeffery I.B."/>
            <person name="Cooney J.C."/>
            <person name="Kagawa T.F."/>
            <person name="Liu W."/>
            <person name="Song Y."/>
            <person name="Salvetti E."/>
            <person name="Wrobel A."/>
            <person name="Rasinkangas P."/>
            <person name="Parkhill J."/>
            <person name="Rea M.C."/>
            <person name="O'Sullivan O."/>
            <person name="Ritari J."/>
            <person name="Douillard F.P."/>
            <person name="Paul Ross R."/>
            <person name="Yang R."/>
            <person name="Briner A.E."/>
            <person name="Felis G.E."/>
            <person name="de Vos W.M."/>
            <person name="Barrangou R."/>
            <person name="Klaenhammer T.R."/>
            <person name="Caufield P.W."/>
            <person name="Cui Y."/>
            <person name="Zhang H."/>
            <person name="O'Toole P.W."/>
        </authorList>
    </citation>
    <scope>NUCLEOTIDE SEQUENCE [LARGE SCALE GENOMIC DNA]</scope>
    <source>
        <strain evidence="11 12">DSM 8475</strain>
    </source>
</reference>
<keyword evidence="8" id="KW-0175">Coiled coil</keyword>
<feature type="transmembrane region" description="Helical" evidence="9">
    <location>
        <begin position="42"/>
        <end position="61"/>
    </location>
</feature>
<keyword evidence="3 9" id="KW-0812">Transmembrane</keyword>
<keyword evidence="5" id="KW-0406">Ion transport</keyword>
<dbReference type="PANTHER" id="PTHR11537">
    <property type="entry name" value="VOLTAGE-GATED POTASSIUM CHANNEL"/>
    <property type="match status" value="1"/>
</dbReference>
<gene>
    <name evidence="11" type="ORF">FD34_GL000369</name>
</gene>
<keyword evidence="4 9" id="KW-1133">Transmembrane helix</keyword>
<evidence type="ECO:0000256" key="2">
    <source>
        <dbReference type="ARBA" id="ARBA00022448"/>
    </source>
</evidence>
<dbReference type="InterPro" id="IPR028325">
    <property type="entry name" value="VG_K_chnl"/>
</dbReference>
<feature type="transmembrane region" description="Helical" evidence="9">
    <location>
        <begin position="179"/>
        <end position="201"/>
    </location>
</feature>
<feature type="domain" description="Potassium channel" evidence="10">
    <location>
        <begin position="130"/>
        <end position="200"/>
    </location>
</feature>
<dbReference type="InterPro" id="IPR027359">
    <property type="entry name" value="Volt_channel_dom_sf"/>
</dbReference>
<protein>
    <submittedName>
        <fullName evidence="11">Ion channel</fullName>
    </submittedName>
</protein>
<proteinExistence type="predicted"/>
<dbReference type="AlphaFoldDB" id="A0A922PU75"/>
<comment type="subcellular location">
    <subcellularLocation>
        <location evidence="1">Membrane</location>
        <topology evidence="1">Multi-pass membrane protein</topology>
    </subcellularLocation>
</comment>